<dbReference type="Gene3D" id="3.30.1330.30">
    <property type="match status" value="1"/>
</dbReference>
<dbReference type="InterPro" id="IPR042848">
    <property type="entry name" value="Rpp38"/>
</dbReference>
<evidence type="ECO:0008006" key="4">
    <source>
        <dbReference type="Google" id="ProtNLM"/>
    </source>
</evidence>
<accession>A0A8J4V5F5</accession>
<protein>
    <recommendedName>
        <fullName evidence="4">Ribosomal protein L7Ae/L30e/S12e/Gadd45 domain-containing protein</fullName>
    </recommendedName>
</protein>
<dbReference type="GO" id="GO:0001682">
    <property type="term" value="P:tRNA 5'-leader removal"/>
    <property type="evidence" value="ECO:0007669"/>
    <property type="project" value="InterPro"/>
</dbReference>
<keyword evidence="1" id="KW-0175">Coiled coil</keyword>
<dbReference type="PANTHER" id="PTHR46948:SF1">
    <property type="entry name" value="RIBONUCLEASE P PROTEIN SUBUNIT P38"/>
    <property type="match status" value="1"/>
</dbReference>
<dbReference type="OrthoDB" id="20109at2759"/>
<sequence length="337" mass="38816">MSTTNTNTPNKNVQKKQQAVVKKKKYLVFKDTIASPYLNQPLSCISKEYSENILNLLKQLLSHDVEKINDNRMKKKLVFQSLKTEFKLIKKCNNRINVTKKKIQTLKDNIKKEKAATDNSSNTKKRKDQDDIEQYVLGKLKNNQDYDKLTATLNELDIEHKKIMDKIKDLKNTDIEPIKQQQTSDSESRMNQFWIGVNKITRELEKTPVHTPPNIRLIIVCPNQEIPILTSHLPIMAYMRRIPICLISKDTEMIFSNSIGLPNTGLALAIKETKPDEPTDEALEDFVRVSIEASKSVNSLDFPWLPQKYTSAHLTEPIPIKYVSTKVIKEGNKRIKL</sequence>
<feature type="coiled-coil region" evidence="1">
    <location>
        <begin position="89"/>
        <end position="116"/>
    </location>
</feature>
<comment type="caution">
    <text evidence="2">The sequence shown here is derived from an EMBL/GenBank/DDBJ whole genome shotgun (WGS) entry which is preliminary data.</text>
</comment>
<dbReference type="PANTHER" id="PTHR46948">
    <property type="entry name" value="RIBONUCLEASE P PROTEIN SUBUNIT P38"/>
    <property type="match status" value="1"/>
</dbReference>
<feature type="coiled-coil region" evidence="1">
    <location>
        <begin position="146"/>
        <end position="173"/>
    </location>
</feature>
<reference evidence="2" key="1">
    <citation type="submission" date="2020-01" db="EMBL/GenBank/DDBJ databases">
        <title>Development of genomics and gene disruption for Polysphondylium violaceum indicates a role for the polyketide synthase stlB in stalk morphogenesis.</title>
        <authorList>
            <person name="Narita B."/>
            <person name="Kawabe Y."/>
            <person name="Kin K."/>
            <person name="Saito T."/>
            <person name="Gibbs R."/>
            <person name="Kuspa A."/>
            <person name="Muzny D."/>
            <person name="Queller D."/>
            <person name="Richards S."/>
            <person name="Strassman J."/>
            <person name="Sucgang R."/>
            <person name="Worley K."/>
            <person name="Schaap P."/>
        </authorList>
    </citation>
    <scope>NUCLEOTIDE SEQUENCE</scope>
    <source>
        <strain evidence="2">QSvi11</strain>
    </source>
</reference>
<keyword evidence="3" id="KW-1185">Reference proteome</keyword>
<dbReference type="GO" id="GO:0005655">
    <property type="term" value="C:nucleolar ribonuclease P complex"/>
    <property type="evidence" value="ECO:0007669"/>
    <property type="project" value="InterPro"/>
</dbReference>
<dbReference type="AlphaFoldDB" id="A0A8J4V5F5"/>
<evidence type="ECO:0000313" key="2">
    <source>
        <dbReference type="EMBL" id="KAF2078103.1"/>
    </source>
</evidence>
<evidence type="ECO:0000313" key="3">
    <source>
        <dbReference type="Proteomes" id="UP000695562"/>
    </source>
</evidence>
<dbReference type="SUPFAM" id="SSF55315">
    <property type="entry name" value="L30e-like"/>
    <property type="match status" value="1"/>
</dbReference>
<dbReference type="EMBL" id="AJWJ01000011">
    <property type="protein sequence ID" value="KAF2078103.1"/>
    <property type="molecule type" value="Genomic_DNA"/>
</dbReference>
<organism evidence="2 3">
    <name type="scientific">Polysphondylium violaceum</name>
    <dbReference type="NCBI Taxonomy" id="133409"/>
    <lineage>
        <taxon>Eukaryota</taxon>
        <taxon>Amoebozoa</taxon>
        <taxon>Evosea</taxon>
        <taxon>Eumycetozoa</taxon>
        <taxon>Dictyostelia</taxon>
        <taxon>Dictyosteliales</taxon>
        <taxon>Dictyosteliaceae</taxon>
        <taxon>Polysphondylium</taxon>
    </lineage>
</organism>
<evidence type="ECO:0000256" key="1">
    <source>
        <dbReference type="SAM" id="Coils"/>
    </source>
</evidence>
<dbReference type="Proteomes" id="UP000695562">
    <property type="component" value="Unassembled WGS sequence"/>
</dbReference>
<dbReference type="InterPro" id="IPR029064">
    <property type="entry name" value="Ribosomal_eL30-like_sf"/>
</dbReference>
<gene>
    <name evidence="2" type="ORF">CYY_000574</name>
</gene>
<dbReference type="GO" id="GO:0000172">
    <property type="term" value="C:ribonuclease MRP complex"/>
    <property type="evidence" value="ECO:0007669"/>
    <property type="project" value="InterPro"/>
</dbReference>
<name>A0A8J4V5F5_9MYCE</name>
<proteinExistence type="predicted"/>